<dbReference type="Proteomes" id="UP000199356">
    <property type="component" value="Unassembled WGS sequence"/>
</dbReference>
<evidence type="ECO:0000313" key="2">
    <source>
        <dbReference type="EMBL" id="SFP55133.1"/>
    </source>
</evidence>
<organism evidence="2 3">
    <name type="scientific">Tranquillimonas alkanivorans</name>
    <dbReference type="NCBI Taxonomy" id="441119"/>
    <lineage>
        <taxon>Bacteria</taxon>
        <taxon>Pseudomonadati</taxon>
        <taxon>Pseudomonadota</taxon>
        <taxon>Alphaproteobacteria</taxon>
        <taxon>Rhodobacterales</taxon>
        <taxon>Roseobacteraceae</taxon>
        <taxon>Tranquillimonas</taxon>
    </lineage>
</organism>
<reference evidence="2 3" key="1">
    <citation type="submission" date="2016-10" db="EMBL/GenBank/DDBJ databases">
        <authorList>
            <person name="de Groot N.N."/>
        </authorList>
    </citation>
    <scope>NUCLEOTIDE SEQUENCE [LARGE SCALE GENOMIC DNA]</scope>
    <source>
        <strain evidence="2 3">DSM 19547</strain>
    </source>
</reference>
<sequence length="119" mass="12302">MHLPLAATALLFALALPLSAQDTAGPATELEAEPDVPAEEIAAARNGAPVYTSDGEAVGTVDGQNALGLTVRLDEPLEDGMDTIIVRSDMEAAADGSVTLPMTRKVFLERAAVDGKVED</sequence>
<feature type="signal peptide" evidence="1">
    <location>
        <begin position="1"/>
        <end position="20"/>
    </location>
</feature>
<keyword evidence="3" id="KW-1185">Reference proteome</keyword>
<keyword evidence="1" id="KW-0732">Signal</keyword>
<feature type="chain" id="PRO_5011676634" description="PRC-barrel domain-containing protein" evidence="1">
    <location>
        <begin position="21"/>
        <end position="119"/>
    </location>
</feature>
<dbReference type="AlphaFoldDB" id="A0A1I5R9H0"/>
<evidence type="ECO:0000256" key="1">
    <source>
        <dbReference type="SAM" id="SignalP"/>
    </source>
</evidence>
<name>A0A1I5R9H0_9RHOB</name>
<evidence type="ECO:0000313" key="3">
    <source>
        <dbReference type="Proteomes" id="UP000199356"/>
    </source>
</evidence>
<evidence type="ECO:0008006" key="4">
    <source>
        <dbReference type="Google" id="ProtNLM"/>
    </source>
</evidence>
<dbReference type="EMBL" id="FOXA01000008">
    <property type="protein sequence ID" value="SFP55133.1"/>
    <property type="molecule type" value="Genomic_DNA"/>
</dbReference>
<protein>
    <recommendedName>
        <fullName evidence="4">PRC-barrel domain-containing protein</fullName>
    </recommendedName>
</protein>
<dbReference type="OrthoDB" id="7743713at2"/>
<gene>
    <name evidence="2" type="ORF">SAMN04488047_10861</name>
</gene>
<accession>A0A1I5R9H0</accession>
<proteinExistence type="predicted"/>
<dbReference type="STRING" id="441119.SAMN04488047_10861"/>
<dbReference type="RefSeq" id="WP_093421803.1">
    <property type="nucleotide sequence ID" value="NZ_FOXA01000008.1"/>
</dbReference>